<accession>A0ABS1MGF7</accession>
<feature type="transmembrane region" description="Helical" evidence="2">
    <location>
        <begin position="7"/>
        <end position="33"/>
    </location>
</feature>
<dbReference type="EMBL" id="JAERRJ010000019">
    <property type="protein sequence ID" value="MBL1079752.1"/>
    <property type="molecule type" value="Genomic_DNA"/>
</dbReference>
<evidence type="ECO:0000256" key="1">
    <source>
        <dbReference type="SAM" id="MobiDB-lite"/>
    </source>
</evidence>
<keyword evidence="2" id="KW-1133">Transmembrane helix</keyword>
<proteinExistence type="predicted"/>
<organism evidence="3 4">
    <name type="scientific">Nocardia acididurans</name>
    <dbReference type="NCBI Taxonomy" id="2802282"/>
    <lineage>
        <taxon>Bacteria</taxon>
        <taxon>Bacillati</taxon>
        <taxon>Actinomycetota</taxon>
        <taxon>Actinomycetes</taxon>
        <taxon>Mycobacteriales</taxon>
        <taxon>Nocardiaceae</taxon>
        <taxon>Nocardia</taxon>
    </lineage>
</organism>
<sequence length="274" mass="29217">MKRELKALLYVAIVLILLVVGTLVVILAMVASITTSSAQQLQCQCDAAIGPDRSIPATPGSCAPQTTATPQSHTSAPARIVWTDLEVDPPDRHVSPRLHACLNALQEAPPQLPPLQTVATGPAISCVGELIHRIREPSPRPAPQWNALANLNRELVFRAAERLTTGVCTLEPTSVIHGTGTCKGSSVTDPLPVRGKLVLPATLDRQARCGQRVDRSAISAGDLVYWRYVNHGATRTGIAAGPSSLLTLDQHGRFSIQPIPDADDLMIKRVLPTG</sequence>
<gene>
    <name evidence="3" type="ORF">JK358_35660</name>
</gene>
<reference evidence="3 4" key="1">
    <citation type="submission" date="2021-01" db="EMBL/GenBank/DDBJ databases">
        <title>WGS of actinomycetes isolated from Thailand.</title>
        <authorList>
            <person name="Thawai C."/>
        </authorList>
    </citation>
    <scope>NUCLEOTIDE SEQUENCE [LARGE SCALE GENOMIC DNA]</scope>
    <source>
        <strain evidence="3 4">LPG 2</strain>
    </source>
</reference>
<keyword evidence="4" id="KW-1185">Reference proteome</keyword>
<feature type="compositionally biased region" description="Polar residues" evidence="1">
    <location>
        <begin position="63"/>
        <end position="75"/>
    </location>
</feature>
<protein>
    <submittedName>
        <fullName evidence="3">Uncharacterized protein</fullName>
    </submittedName>
</protein>
<evidence type="ECO:0000256" key="2">
    <source>
        <dbReference type="SAM" id="Phobius"/>
    </source>
</evidence>
<name>A0ABS1MGF7_9NOCA</name>
<evidence type="ECO:0000313" key="4">
    <source>
        <dbReference type="Proteomes" id="UP000602198"/>
    </source>
</evidence>
<dbReference type="RefSeq" id="WP_201957274.1">
    <property type="nucleotide sequence ID" value="NZ_JAERRJ010000019.1"/>
</dbReference>
<comment type="caution">
    <text evidence="3">The sequence shown here is derived from an EMBL/GenBank/DDBJ whole genome shotgun (WGS) entry which is preliminary data.</text>
</comment>
<dbReference type="Proteomes" id="UP000602198">
    <property type="component" value="Unassembled WGS sequence"/>
</dbReference>
<keyword evidence="2" id="KW-0812">Transmembrane</keyword>
<keyword evidence="2" id="KW-0472">Membrane</keyword>
<feature type="region of interest" description="Disordered" evidence="1">
    <location>
        <begin position="56"/>
        <end position="75"/>
    </location>
</feature>
<evidence type="ECO:0000313" key="3">
    <source>
        <dbReference type="EMBL" id="MBL1079752.1"/>
    </source>
</evidence>